<dbReference type="InterPro" id="IPR032466">
    <property type="entry name" value="Metal_Hydrolase"/>
</dbReference>
<evidence type="ECO:0000313" key="2">
    <source>
        <dbReference type="EMBL" id="OGF28914.1"/>
    </source>
</evidence>
<comment type="caution">
    <text evidence="2">The sequence shown here is derived from an EMBL/GenBank/DDBJ whole genome shotgun (WGS) entry which is preliminary data.</text>
</comment>
<organism evidence="2 3">
    <name type="scientific">Candidatus Falkowbacteria bacterium RIFOXYA2_FULL_47_9</name>
    <dbReference type="NCBI Taxonomy" id="1797995"/>
    <lineage>
        <taxon>Bacteria</taxon>
        <taxon>Candidatus Falkowiibacteriota</taxon>
    </lineage>
</organism>
<proteinExistence type="predicted"/>
<sequence length="329" mass="36268">MTEHTGAQPWNLKQQFLAAVQERGGWVNTHAHFDKAFYISKDGLAQSMVDMEAKWNMSDGMKRAATPAQIEERIKTALDILVAQGCKLTCTFVDAYDAVGHKAIDAALKVKAEYQDRITMLIATQPLGGLIDAAARDLYEAITAKADIAGGLPSKDRPRDDESLNTLFAIAKNLNKPLHVHIDQENNPNEKDTEKLLNAVEKHGYEGRVVAVHTVSTAAQPKEYRTELYKKIAAAGMGVSCCPSAVLSMRQLDQYQSPVHNSIANVPEMLAAGVTVGLGVDNIADFYMPFVDGDMWTEMRMLQEACRFYDFDALLAIATDNGQKLLSYR</sequence>
<protein>
    <recommendedName>
        <fullName evidence="1">Amidohydrolase-related domain-containing protein</fullName>
    </recommendedName>
</protein>
<accession>A0A1F5SQC3</accession>
<dbReference type="Pfam" id="PF01979">
    <property type="entry name" value="Amidohydro_1"/>
    <property type="match status" value="1"/>
</dbReference>
<name>A0A1F5SQC3_9BACT</name>
<dbReference type="Proteomes" id="UP000178925">
    <property type="component" value="Unassembled WGS sequence"/>
</dbReference>
<dbReference type="GO" id="GO:0016814">
    <property type="term" value="F:hydrolase activity, acting on carbon-nitrogen (but not peptide) bonds, in cyclic amidines"/>
    <property type="evidence" value="ECO:0007669"/>
    <property type="project" value="TreeGrafter"/>
</dbReference>
<dbReference type="AlphaFoldDB" id="A0A1F5SQC3"/>
<reference evidence="2 3" key="1">
    <citation type="journal article" date="2016" name="Nat. Commun.">
        <title>Thousands of microbial genomes shed light on interconnected biogeochemical processes in an aquifer system.</title>
        <authorList>
            <person name="Anantharaman K."/>
            <person name="Brown C.T."/>
            <person name="Hug L.A."/>
            <person name="Sharon I."/>
            <person name="Castelle C.J."/>
            <person name="Probst A.J."/>
            <person name="Thomas B.C."/>
            <person name="Singh A."/>
            <person name="Wilkins M.J."/>
            <person name="Karaoz U."/>
            <person name="Brodie E.L."/>
            <person name="Williams K.H."/>
            <person name="Hubbard S.S."/>
            <person name="Banfield J.F."/>
        </authorList>
    </citation>
    <scope>NUCLEOTIDE SEQUENCE [LARGE SCALE GENOMIC DNA]</scope>
</reference>
<dbReference type="PANTHER" id="PTHR32027">
    <property type="entry name" value="CYTOSINE DEAMINASE"/>
    <property type="match status" value="1"/>
</dbReference>
<evidence type="ECO:0000259" key="1">
    <source>
        <dbReference type="Pfam" id="PF01979"/>
    </source>
</evidence>
<dbReference type="STRING" id="1797995.A2242_00855"/>
<dbReference type="InterPro" id="IPR052349">
    <property type="entry name" value="Metallo-hydrolase_Enzymes"/>
</dbReference>
<feature type="domain" description="Amidohydrolase-related" evidence="1">
    <location>
        <begin position="25"/>
        <end position="326"/>
    </location>
</feature>
<gene>
    <name evidence="2" type="ORF">A2242_00855</name>
</gene>
<dbReference type="EMBL" id="MFGC01000004">
    <property type="protein sequence ID" value="OGF28914.1"/>
    <property type="molecule type" value="Genomic_DNA"/>
</dbReference>
<dbReference type="NCBIfam" id="NF005365">
    <property type="entry name" value="PRK06886.1"/>
    <property type="match status" value="1"/>
</dbReference>
<dbReference type="InterPro" id="IPR006680">
    <property type="entry name" value="Amidohydro-rel"/>
</dbReference>
<dbReference type="SUPFAM" id="SSF51556">
    <property type="entry name" value="Metallo-dependent hydrolases"/>
    <property type="match status" value="1"/>
</dbReference>
<evidence type="ECO:0000313" key="3">
    <source>
        <dbReference type="Proteomes" id="UP000178925"/>
    </source>
</evidence>
<dbReference type="PANTHER" id="PTHR32027:SF9">
    <property type="entry name" value="BLL3847 PROTEIN"/>
    <property type="match status" value="1"/>
</dbReference>
<dbReference type="Gene3D" id="3.20.20.140">
    <property type="entry name" value="Metal-dependent hydrolases"/>
    <property type="match status" value="1"/>
</dbReference>